<feature type="region of interest" description="Disordered" evidence="1">
    <location>
        <begin position="1"/>
        <end position="26"/>
    </location>
</feature>
<proteinExistence type="predicted"/>
<feature type="compositionally biased region" description="Basic and acidic residues" evidence="1">
    <location>
        <begin position="63"/>
        <end position="101"/>
    </location>
</feature>
<dbReference type="Proteomes" id="UP000054423">
    <property type="component" value="Unassembled WGS sequence"/>
</dbReference>
<gene>
    <name evidence="2" type="ORF">L917_05757</name>
</gene>
<feature type="region of interest" description="Disordered" evidence="1">
    <location>
        <begin position="58"/>
        <end position="139"/>
    </location>
</feature>
<accession>W2LJN5</accession>
<feature type="compositionally biased region" description="Basic residues" evidence="1">
    <location>
        <begin position="1"/>
        <end position="14"/>
    </location>
</feature>
<feature type="compositionally biased region" description="Polar residues" evidence="1">
    <location>
        <begin position="116"/>
        <end position="126"/>
    </location>
</feature>
<organism evidence="2">
    <name type="scientific">Phytophthora nicotianae</name>
    <name type="common">Potato buckeye rot agent</name>
    <name type="synonym">Phytophthora parasitica</name>
    <dbReference type="NCBI Taxonomy" id="4792"/>
    <lineage>
        <taxon>Eukaryota</taxon>
        <taxon>Sar</taxon>
        <taxon>Stramenopiles</taxon>
        <taxon>Oomycota</taxon>
        <taxon>Peronosporomycetes</taxon>
        <taxon>Peronosporales</taxon>
        <taxon>Peronosporaceae</taxon>
        <taxon>Phytophthora</taxon>
    </lineage>
</organism>
<dbReference type="EMBL" id="KI678837">
    <property type="protein sequence ID" value="ETL96855.1"/>
    <property type="molecule type" value="Genomic_DNA"/>
</dbReference>
<dbReference type="AlphaFoldDB" id="W2LJN5"/>
<sequence length="151" mass="17102">MSRSTARWRSRYSRGLHSEGPLTTGPTSYILQARARLADVGVPCLEWDWNEGNVKVPRCGPPRGEDLWTGKELQGRGETVEKRLSRIHDPDTKEEDRDSLVEKQGILSPDYRENGSAESNSKSLGNGTPKRGKRVPRARYELSWVVRRGTR</sequence>
<name>W2LJN5_PHYNI</name>
<evidence type="ECO:0000256" key="1">
    <source>
        <dbReference type="SAM" id="MobiDB-lite"/>
    </source>
</evidence>
<protein>
    <submittedName>
        <fullName evidence="2">Uncharacterized protein</fullName>
    </submittedName>
</protein>
<evidence type="ECO:0000313" key="2">
    <source>
        <dbReference type="EMBL" id="ETL96855.1"/>
    </source>
</evidence>
<reference evidence="2" key="1">
    <citation type="submission" date="2013-11" db="EMBL/GenBank/DDBJ databases">
        <title>The Genome Sequence of Phytophthora parasitica CHvinca01.</title>
        <authorList>
            <consortium name="The Broad Institute Genomics Platform"/>
            <person name="Russ C."/>
            <person name="Tyler B."/>
            <person name="Panabieres F."/>
            <person name="Shan W."/>
            <person name="Tripathy S."/>
            <person name="Grunwald N."/>
            <person name="Machado M."/>
            <person name="Johnson C.S."/>
            <person name="Arredondo F."/>
            <person name="Hong C."/>
            <person name="Coffey M."/>
            <person name="Young S.K."/>
            <person name="Zeng Q."/>
            <person name="Gargeya S."/>
            <person name="Fitzgerald M."/>
            <person name="Abouelleil A."/>
            <person name="Alvarado L."/>
            <person name="Chapman S.B."/>
            <person name="Gainer-Dewar J."/>
            <person name="Goldberg J."/>
            <person name="Griggs A."/>
            <person name="Gujja S."/>
            <person name="Hansen M."/>
            <person name="Howarth C."/>
            <person name="Imamovic A."/>
            <person name="Ireland A."/>
            <person name="Larimer J."/>
            <person name="McCowan C."/>
            <person name="Murphy C."/>
            <person name="Pearson M."/>
            <person name="Poon T.W."/>
            <person name="Priest M."/>
            <person name="Roberts A."/>
            <person name="Saif S."/>
            <person name="Shea T."/>
            <person name="Sykes S."/>
            <person name="Wortman J."/>
            <person name="Nusbaum C."/>
            <person name="Birren B."/>
        </authorList>
    </citation>
    <scope>NUCLEOTIDE SEQUENCE [LARGE SCALE GENOMIC DNA]</scope>
    <source>
        <strain evidence="2">CHvinca01</strain>
    </source>
</reference>